<organism evidence="1 2">
    <name type="scientific">Erysiphe neolycopersici</name>
    <dbReference type="NCBI Taxonomy" id="212602"/>
    <lineage>
        <taxon>Eukaryota</taxon>
        <taxon>Fungi</taxon>
        <taxon>Dikarya</taxon>
        <taxon>Ascomycota</taxon>
        <taxon>Pezizomycotina</taxon>
        <taxon>Leotiomycetes</taxon>
        <taxon>Erysiphales</taxon>
        <taxon>Erysiphaceae</taxon>
        <taxon>Erysiphe</taxon>
    </lineage>
</organism>
<name>A0A420I222_9PEZI</name>
<keyword evidence="2" id="KW-1185">Reference proteome</keyword>
<proteinExistence type="predicted"/>
<protein>
    <submittedName>
        <fullName evidence="1">Uncharacterized protein</fullName>
    </submittedName>
</protein>
<evidence type="ECO:0000313" key="2">
    <source>
        <dbReference type="Proteomes" id="UP000286134"/>
    </source>
</evidence>
<dbReference type="AlphaFoldDB" id="A0A420I222"/>
<gene>
    <name evidence="1" type="ORF">OnM2_024119</name>
</gene>
<reference evidence="1 2" key="1">
    <citation type="journal article" date="2018" name="BMC Genomics">
        <title>Comparative genome analyses reveal sequence features reflecting distinct modes of host-adaptation between dicot and monocot powdery mildew.</title>
        <authorList>
            <person name="Wu Y."/>
            <person name="Ma X."/>
            <person name="Pan Z."/>
            <person name="Kale S.D."/>
            <person name="Song Y."/>
            <person name="King H."/>
            <person name="Zhang Q."/>
            <person name="Presley C."/>
            <person name="Deng X."/>
            <person name="Wei C.I."/>
            <person name="Xiao S."/>
        </authorList>
    </citation>
    <scope>NUCLEOTIDE SEQUENCE [LARGE SCALE GENOMIC DNA]</scope>
    <source>
        <strain evidence="1">UMSG2</strain>
    </source>
</reference>
<dbReference type="Proteomes" id="UP000286134">
    <property type="component" value="Unassembled WGS sequence"/>
</dbReference>
<accession>A0A420I222</accession>
<dbReference type="EMBL" id="MCFK01002415">
    <property type="protein sequence ID" value="RKF63686.1"/>
    <property type="molecule type" value="Genomic_DNA"/>
</dbReference>
<sequence length="78" mass="8984">MPKAGTLFLASTVCEGTLDQVFRNAFRANISYIAFSVKGIRIRVKIDRTMLDDELLMRLSIIRRIWMMTWVNGKGTNM</sequence>
<evidence type="ECO:0000313" key="1">
    <source>
        <dbReference type="EMBL" id="RKF63686.1"/>
    </source>
</evidence>
<comment type="caution">
    <text evidence="1">The sequence shown here is derived from an EMBL/GenBank/DDBJ whole genome shotgun (WGS) entry which is preliminary data.</text>
</comment>